<dbReference type="Proteomes" id="UP001218188">
    <property type="component" value="Unassembled WGS sequence"/>
</dbReference>
<dbReference type="InterPro" id="IPR036851">
    <property type="entry name" value="Chloroperoxidase-like_sf"/>
</dbReference>
<accession>A0AAD6WUM0</accession>
<proteinExistence type="predicted"/>
<dbReference type="GO" id="GO:0004601">
    <property type="term" value="F:peroxidase activity"/>
    <property type="evidence" value="ECO:0007669"/>
    <property type="project" value="InterPro"/>
</dbReference>
<sequence>LGHEPDITNPVKEFNLRNRESGFYLSVMGNSLTGVAPKQQISFREERLPIAEGWKTSIAKTVITTESLNPIENIISDVSNWTATQAQAREDLVLGPNLTI</sequence>
<comment type="caution">
    <text evidence="1">The sequence shown here is derived from an EMBL/GenBank/DDBJ whole genome shotgun (WGS) entry which is preliminary data.</text>
</comment>
<protein>
    <submittedName>
        <fullName evidence="1">Uncharacterized protein</fullName>
    </submittedName>
</protein>
<dbReference type="EMBL" id="JARJCM010000146">
    <property type="protein sequence ID" value="KAJ7025942.1"/>
    <property type="molecule type" value="Genomic_DNA"/>
</dbReference>
<name>A0AAD6WUM0_9AGAR</name>
<evidence type="ECO:0000313" key="1">
    <source>
        <dbReference type="EMBL" id="KAJ7025942.1"/>
    </source>
</evidence>
<dbReference type="AlphaFoldDB" id="A0AAD6WUM0"/>
<dbReference type="Gene3D" id="1.10.489.10">
    <property type="entry name" value="Chloroperoxidase-like"/>
    <property type="match status" value="1"/>
</dbReference>
<evidence type="ECO:0000313" key="2">
    <source>
        <dbReference type="Proteomes" id="UP001218188"/>
    </source>
</evidence>
<reference evidence="1" key="1">
    <citation type="submission" date="2023-03" db="EMBL/GenBank/DDBJ databases">
        <title>Massive genome expansion in bonnet fungi (Mycena s.s.) driven by repeated elements and novel gene families across ecological guilds.</title>
        <authorList>
            <consortium name="Lawrence Berkeley National Laboratory"/>
            <person name="Harder C.B."/>
            <person name="Miyauchi S."/>
            <person name="Viragh M."/>
            <person name="Kuo A."/>
            <person name="Thoen E."/>
            <person name="Andreopoulos B."/>
            <person name="Lu D."/>
            <person name="Skrede I."/>
            <person name="Drula E."/>
            <person name="Henrissat B."/>
            <person name="Morin E."/>
            <person name="Kohler A."/>
            <person name="Barry K."/>
            <person name="LaButti K."/>
            <person name="Morin E."/>
            <person name="Salamov A."/>
            <person name="Lipzen A."/>
            <person name="Mereny Z."/>
            <person name="Hegedus B."/>
            <person name="Baldrian P."/>
            <person name="Stursova M."/>
            <person name="Weitz H."/>
            <person name="Taylor A."/>
            <person name="Grigoriev I.V."/>
            <person name="Nagy L.G."/>
            <person name="Martin F."/>
            <person name="Kauserud H."/>
        </authorList>
    </citation>
    <scope>NUCLEOTIDE SEQUENCE</scope>
    <source>
        <strain evidence="1">CBHHK200</strain>
    </source>
</reference>
<keyword evidence="2" id="KW-1185">Reference proteome</keyword>
<organism evidence="1 2">
    <name type="scientific">Mycena alexandri</name>
    <dbReference type="NCBI Taxonomy" id="1745969"/>
    <lineage>
        <taxon>Eukaryota</taxon>
        <taxon>Fungi</taxon>
        <taxon>Dikarya</taxon>
        <taxon>Basidiomycota</taxon>
        <taxon>Agaricomycotina</taxon>
        <taxon>Agaricomycetes</taxon>
        <taxon>Agaricomycetidae</taxon>
        <taxon>Agaricales</taxon>
        <taxon>Marasmiineae</taxon>
        <taxon>Mycenaceae</taxon>
        <taxon>Mycena</taxon>
    </lineage>
</organism>
<feature type="non-terminal residue" evidence="1">
    <location>
        <position position="100"/>
    </location>
</feature>
<gene>
    <name evidence="1" type="ORF">C8F04DRAFT_967017</name>
</gene>